<name>A0A811MVL0_9POAL</name>
<dbReference type="PROSITE" id="PS00107">
    <property type="entry name" value="PROTEIN_KINASE_ATP"/>
    <property type="match status" value="2"/>
</dbReference>
<dbReference type="SMART" id="SM00220">
    <property type="entry name" value="S_TKc"/>
    <property type="match status" value="1"/>
</dbReference>
<dbReference type="GO" id="GO:0005524">
    <property type="term" value="F:ATP binding"/>
    <property type="evidence" value="ECO:0007669"/>
    <property type="project" value="UniProtKB-UniRule"/>
</dbReference>
<keyword evidence="1" id="KW-0723">Serine/threonine-protein kinase</keyword>
<reference evidence="8" key="1">
    <citation type="submission" date="2020-10" db="EMBL/GenBank/DDBJ databases">
        <authorList>
            <person name="Han B."/>
            <person name="Lu T."/>
            <person name="Zhao Q."/>
            <person name="Huang X."/>
            <person name="Zhao Y."/>
        </authorList>
    </citation>
    <scope>NUCLEOTIDE SEQUENCE</scope>
</reference>
<dbReference type="InterPro" id="IPR011009">
    <property type="entry name" value="Kinase-like_dom_sf"/>
</dbReference>
<gene>
    <name evidence="8" type="ORF">NCGR_LOCUS7352</name>
</gene>
<feature type="domain" description="Protein kinase" evidence="7">
    <location>
        <begin position="41"/>
        <end position="306"/>
    </location>
</feature>
<accession>A0A811MVL0</accession>
<dbReference type="InterPro" id="IPR000719">
    <property type="entry name" value="Prot_kinase_dom"/>
</dbReference>
<feature type="binding site" evidence="6">
    <location>
        <position position="382"/>
    </location>
    <ligand>
        <name>ATP</name>
        <dbReference type="ChEBI" id="CHEBI:30616"/>
    </ligand>
</feature>
<dbReference type="SUPFAM" id="SSF56112">
    <property type="entry name" value="Protein kinase-like (PK-like)"/>
    <property type="match status" value="2"/>
</dbReference>
<evidence type="ECO:0000256" key="5">
    <source>
        <dbReference type="ARBA" id="ARBA00022840"/>
    </source>
</evidence>
<dbReference type="InterPro" id="IPR017441">
    <property type="entry name" value="Protein_kinase_ATP_BS"/>
</dbReference>
<dbReference type="Proteomes" id="UP000604825">
    <property type="component" value="Unassembled WGS sequence"/>
</dbReference>
<keyword evidence="2" id="KW-0808">Transferase</keyword>
<feature type="domain" description="Protein kinase" evidence="7">
    <location>
        <begin position="352"/>
        <end position="610"/>
    </location>
</feature>
<dbReference type="FunFam" id="1.10.510.10:FF:000474">
    <property type="entry name" value="Wall-associated receptor kinase 3"/>
    <property type="match status" value="1"/>
</dbReference>
<protein>
    <recommendedName>
        <fullName evidence="7">Protein kinase domain-containing protein</fullName>
    </recommendedName>
</protein>
<evidence type="ECO:0000256" key="3">
    <source>
        <dbReference type="ARBA" id="ARBA00022741"/>
    </source>
</evidence>
<dbReference type="PROSITE" id="PS50011">
    <property type="entry name" value="PROTEIN_KINASE_DOM"/>
    <property type="match status" value="2"/>
</dbReference>
<dbReference type="GO" id="GO:0007166">
    <property type="term" value="P:cell surface receptor signaling pathway"/>
    <property type="evidence" value="ECO:0007669"/>
    <property type="project" value="InterPro"/>
</dbReference>
<evidence type="ECO:0000256" key="4">
    <source>
        <dbReference type="ARBA" id="ARBA00022777"/>
    </source>
</evidence>
<dbReference type="Gene3D" id="1.10.510.10">
    <property type="entry name" value="Transferase(Phosphotransferase) domain 1"/>
    <property type="match status" value="2"/>
</dbReference>
<dbReference type="Pfam" id="PF07714">
    <property type="entry name" value="PK_Tyr_Ser-Thr"/>
    <property type="match status" value="2"/>
</dbReference>
<sequence length="652" mass="73615">MNLPEHKVEELIPGADKSRWMVHSNHNIRCFTKSEVEIITNSYRTMIGRGGFGEVFQGVLEDRNMVAVKRFINNVKDEDFAKELIVHREINHKNVVKLIGYCMEENALMMITEFIPNGNLSDVLHRDSGHISLDMRLRIATECAEAMAYMHSYMYTQVIHGDIKPANILLDHSFCAKISDFGISRLVNTDDTLYTGNIKGSIGYLDPLFARDGCLTVKSDVYSFGVVLLELITRKKATTKVGGVSIIDLCTDALSREIRGVFDDKIANPDNMNILEGVAKLAGECLRMERDRRPEMIAVAERLRRLRKASLQGQKRRGWFSWATKSLPPAPPSPELYRKFSFAEMKAATQNFDKSLLVGKGEFGRVYRGMIDGSGTNMVAIKCLKCRHTVKIRSMLRHRHLVPMIGYCDEDEMILVYEYMAHGSLRDHLFETHNSPLTMKSPLSWKQRLEICIGAARGLHYLHTCAEKAIIHRNVKLVNILLDNEWVAKISDNIETDPITDTICNAHGNIYDPEYDSTGRLTEKSDVFSFGAVLLEVLCARPFLGKDCLLHWAVRCKEEGNLHQIVDCHLKRKMDPHSLFKFVETCEKCLANLSIDRPSMADVIADLEYTLQLQESAEAGGSRAGDAMSLEVDSNTDSMAWWYLSTSSSGSS</sequence>
<dbReference type="InterPro" id="IPR008271">
    <property type="entry name" value="Ser/Thr_kinase_AS"/>
</dbReference>
<evidence type="ECO:0000256" key="1">
    <source>
        <dbReference type="ARBA" id="ARBA00022527"/>
    </source>
</evidence>
<keyword evidence="9" id="KW-1185">Reference proteome</keyword>
<dbReference type="PANTHER" id="PTHR27005:SF505">
    <property type="entry name" value="PROTEIN KINASE DOMAIN-CONTAINING PROTEIN"/>
    <property type="match status" value="1"/>
</dbReference>
<proteinExistence type="predicted"/>
<evidence type="ECO:0000256" key="6">
    <source>
        <dbReference type="PROSITE-ProRule" id="PRU10141"/>
    </source>
</evidence>
<dbReference type="GO" id="GO:0004674">
    <property type="term" value="F:protein serine/threonine kinase activity"/>
    <property type="evidence" value="ECO:0007669"/>
    <property type="project" value="UniProtKB-KW"/>
</dbReference>
<dbReference type="EMBL" id="CAJGYO010000002">
    <property type="protein sequence ID" value="CAD6211381.1"/>
    <property type="molecule type" value="Genomic_DNA"/>
</dbReference>
<dbReference type="GO" id="GO:0005886">
    <property type="term" value="C:plasma membrane"/>
    <property type="evidence" value="ECO:0007669"/>
    <property type="project" value="TreeGrafter"/>
</dbReference>
<keyword evidence="3 6" id="KW-0547">Nucleotide-binding</keyword>
<dbReference type="PROSITE" id="PS00108">
    <property type="entry name" value="PROTEIN_KINASE_ST"/>
    <property type="match status" value="1"/>
</dbReference>
<evidence type="ECO:0000313" key="9">
    <source>
        <dbReference type="Proteomes" id="UP000604825"/>
    </source>
</evidence>
<dbReference type="FunFam" id="3.30.200.20:FF:000337">
    <property type="entry name" value="Wall-associated receptor kinase 3"/>
    <property type="match status" value="1"/>
</dbReference>
<dbReference type="AlphaFoldDB" id="A0A811MVL0"/>
<evidence type="ECO:0000313" key="8">
    <source>
        <dbReference type="EMBL" id="CAD6211381.1"/>
    </source>
</evidence>
<organism evidence="8 9">
    <name type="scientific">Miscanthus lutarioriparius</name>
    <dbReference type="NCBI Taxonomy" id="422564"/>
    <lineage>
        <taxon>Eukaryota</taxon>
        <taxon>Viridiplantae</taxon>
        <taxon>Streptophyta</taxon>
        <taxon>Embryophyta</taxon>
        <taxon>Tracheophyta</taxon>
        <taxon>Spermatophyta</taxon>
        <taxon>Magnoliopsida</taxon>
        <taxon>Liliopsida</taxon>
        <taxon>Poales</taxon>
        <taxon>Poaceae</taxon>
        <taxon>PACMAD clade</taxon>
        <taxon>Panicoideae</taxon>
        <taxon>Andropogonodae</taxon>
        <taxon>Andropogoneae</taxon>
        <taxon>Saccharinae</taxon>
        <taxon>Miscanthus</taxon>
    </lineage>
</organism>
<keyword evidence="4" id="KW-0418">Kinase</keyword>
<dbReference type="Gene3D" id="3.30.200.20">
    <property type="entry name" value="Phosphorylase Kinase, domain 1"/>
    <property type="match status" value="2"/>
</dbReference>
<dbReference type="InterPro" id="IPR045274">
    <property type="entry name" value="WAK-like"/>
</dbReference>
<comment type="caution">
    <text evidence="8">The sequence shown here is derived from an EMBL/GenBank/DDBJ whole genome shotgun (WGS) entry which is preliminary data.</text>
</comment>
<dbReference type="PANTHER" id="PTHR27005">
    <property type="entry name" value="WALL-ASSOCIATED RECEPTOR KINASE-LIKE 21"/>
    <property type="match status" value="1"/>
</dbReference>
<evidence type="ECO:0000259" key="7">
    <source>
        <dbReference type="PROSITE" id="PS50011"/>
    </source>
</evidence>
<feature type="binding site" evidence="6">
    <location>
        <position position="69"/>
    </location>
    <ligand>
        <name>ATP</name>
        <dbReference type="ChEBI" id="CHEBI:30616"/>
    </ligand>
</feature>
<dbReference type="OrthoDB" id="2017579at2759"/>
<keyword evidence="5 6" id="KW-0067">ATP-binding</keyword>
<evidence type="ECO:0000256" key="2">
    <source>
        <dbReference type="ARBA" id="ARBA00022679"/>
    </source>
</evidence>
<dbReference type="InterPro" id="IPR001245">
    <property type="entry name" value="Ser-Thr/Tyr_kinase_cat_dom"/>
</dbReference>